<dbReference type="AlphaFoldDB" id="A0A448WGR0"/>
<keyword evidence="3" id="KW-1185">Reference proteome</keyword>
<dbReference type="Proteomes" id="UP000784294">
    <property type="component" value="Unassembled WGS sequence"/>
</dbReference>
<comment type="caution">
    <text evidence="2">The sequence shown here is derived from an EMBL/GenBank/DDBJ whole genome shotgun (WGS) entry which is preliminary data.</text>
</comment>
<keyword evidence="1" id="KW-1133">Transmembrane helix</keyword>
<organism evidence="2 3">
    <name type="scientific">Protopolystoma xenopodis</name>
    <dbReference type="NCBI Taxonomy" id="117903"/>
    <lineage>
        <taxon>Eukaryota</taxon>
        <taxon>Metazoa</taxon>
        <taxon>Spiralia</taxon>
        <taxon>Lophotrochozoa</taxon>
        <taxon>Platyhelminthes</taxon>
        <taxon>Monogenea</taxon>
        <taxon>Polyopisthocotylea</taxon>
        <taxon>Polystomatidea</taxon>
        <taxon>Polystomatidae</taxon>
        <taxon>Protopolystoma</taxon>
    </lineage>
</organism>
<sequence length="78" mass="8999">MNESRRFAAKAFVCLHFRLFVRMLVCMYLLRALSLANSMSRLPDPPTQRVSEPPDLPLANLEAVRLVLPDHFFISVIR</sequence>
<keyword evidence="1" id="KW-0812">Transmembrane</keyword>
<keyword evidence="1" id="KW-0472">Membrane</keyword>
<proteinExistence type="predicted"/>
<accession>A0A448WGR0</accession>
<name>A0A448WGR0_9PLAT</name>
<feature type="transmembrane region" description="Helical" evidence="1">
    <location>
        <begin position="7"/>
        <end position="30"/>
    </location>
</feature>
<reference evidence="2" key="1">
    <citation type="submission" date="2018-11" db="EMBL/GenBank/DDBJ databases">
        <authorList>
            <consortium name="Pathogen Informatics"/>
        </authorList>
    </citation>
    <scope>NUCLEOTIDE SEQUENCE</scope>
</reference>
<protein>
    <submittedName>
        <fullName evidence="2">Uncharacterized protein</fullName>
    </submittedName>
</protein>
<evidence type="ECO:0000313" key="2">
    <source>
        <dbReference type="EMBL" id="VEL11368.1"/>
    </source>
</evidence>
<evidence type="ECO:0000256" key="1">
    <source>
        <dbReference type="SAM" id="Phobius"/>
    </source>
</evidence>
<dbReference type="EMBL" id="CAAALY010011622">
    <property type="protein sequence ID" value="VEL11368.1"/>
    <property type="molecule type" value="Genomic_DNA"/>
</dbReference>
<gene>
    <name evidence="2" type="ORF">PXEA_LOCUS4808</name>
</gene>
<evidence type="ECO:0000313" key="3">
    <source>
        <dbReference type="Proteomes" id="UP000784294"/>
    </source>
</evidence>